<proteinExistence type="predicted"/>
<comment type="caution">
    <text evidence="2">The sequence shown here is derived from an EMBL/GenBank/DDBJ whole genome shotgun (WGS) entry which is preliminary data.</text>
</comment>
<accession>A0A822Y9Z7</accession>
<name>A0A822Y9Z7_NELNU</name>
<dbReference type="AlphaFoldDB" id="A0A822Y9Z7"/>
<keyword evidence="3" id="KW-1185">Reference proteome</keyword>
<evidence type="ECO:0000313" key="2">
    <source>
        <dbReference type="EMBL" id="DAD27956.1"/>
    </source>
</evidence>
<protein>
    <submittedName>
        <fullName evidence="2">Uncharacterized protein</fullName>
    </submittedName>
</protein>
<evidence type="ECO:0000256" key="1">
    <source>
        <dbReference type="SAM" id="MobiDB-lite"/>
    </source>
</evidence>
<gene>
    <name evidence="2" type="ORF">HUJ06_029424</name>
</gene>
<feature type="compositionally biased region" description="Low complexity" evidence="1">
    <location>
        <begin position="11"/>
        <end position="33"/>
    </location>
</feature>
<evidence type="ECO:0000313" key="3">
    <source>
        <dbReference type="Proteomes" id="UP000607653"/>
    </source>
</evidence>
<dbReference type="Proteomes" id="UP000607653">
    <property type="component" value="Unassembled WGS sequence"/>
</dbReference>
<reference evidence="2 3" key="1">
    <citation type="journal article" date="2020" name="Mol. Biol. Evol.">
        <title>Distinct Expression and Methylation Patterns for Genes with Different Fates following a Single Whole-Genome Duplication in Flowering Plants.</title>
        <authorList>
            <person name="Shi T."/>
            <person name="Rahmani R.S."/>
            <person name="Gugger P.F."/>
            <person name="Wang M."/>
            <person name="Li H."/>
            <person name="Zhang Y."/>
            <person name="Li Z."/>
            <person name="Wang Q."/>
            <person name="Van de Peer Y."/>
            <person name="Marchal K."/>
            <person name="Chen J."/>
        </authorList>
    </citation>
    <scope>NUCLEOTIDE SEQUENCE [LARGE SCALE GENOMIC DNA]</scope>
    <source>
        <tissue evidence="2">Leaf</tissue>
    </source>
</reference>
<feature type="region of interest" description="Disordered" evidence="1">
    <location>
        <begin position="1"/>
        <end position="37"/>
    </location>
</feature>
<dbReference type="EMBL" id="DUZY01000002">
    <property type="protein sequence ID" value="DAD27956.1"/>
    <property type="molecule type" value="Genomic_DNA"/>
</dbReference>
<organism evidence="2 3">
    <name type="scientific">Nelumbo nucifera</name>
    <name type="common">Sacred lotus</name>
    <dbReference type="NCBI Taxonomy" id="4432"/>
    <lineage>
        <taxon>Eukaryota</taxon>
        <taxon>Viridiplantae</taxon>
        <taxon>Streptophyta</taxon>
        <taxon>Embryophyta</taxon>
        <taxon>Tracheophyta</taxon>
        <taxon>Spermatophyta</taxon>
        <taxon>Magnoliopsida</taxon>
        <taxon>Proteales</taxon>
        <taxon>Nelumbonaceae</taxon>
        <taxon>Nelumbo</taxon>
    </lineage>
</organism>
<sequence length="49" mass="5293">MEVRNSVAMDNSSMAAPQQPSPPSKQNKPSPNSVDTSSLMSLMVCDFSY</sequence>